<dbReference type="GO" id="GO:0005742">
    <property type="term" value="C:mitochondrial outer membrane translocase complex"/>
    <property type="evidence" value="ECO:0007669"/>
    <property type="project" value="InterPro"/>
</dbReference>
<protein>
    <recommendedName>
        <fullName evidence="3">Mitochondrial import receptor subunit TOM5 homolog</fullName>
    </recommendedName>
</protein>
<name>A0A4S8J2A4_MUSBA</name>
<dbReference type="EMBL" id="PYDT01000007">
    <property type="protein sequence ID" value="THU55415.1"/>
    <property type="molecule type" value="Genomic_DNA"/>
</dbReference>
<evidence type="ECO:0000313" key="1">
    <source>
        <dbReference type="EMBL" id="THU55415.1"/>
    </source>
</evidence>
<keyword evidence="2" id="KW-1185">Reference proteome</keyword>
<reference evidence="1 2" key="1">
    <citation type="journal article" date="2019" name="Nat. Plants">
        <title>Genome sequencing of Musa balbisiana reveals subgenome evolution and function divergence in polyploid bananas.</title>
        <authorList>
            <person name="Yao X."/>
        </authorList>
    </citation>
    <scope>NUCLEOTIDE SEQUENCE [LARGE SCALE GENOMIC DNA]</scope>
    <source>
        <strain evidence="2">cv. DH-PKW</strain>
        <tissue evidence="1">Leaves</tissue>
    </source>
</reference>
<sequence length="142" mass="15617">MGRWGSFIHAMNTRGEHTLAKVVGRMCRGEGLAVPAEQWISEPWCGARLRVVSIGCLTDTFSALVLRQKTSTARKSEPKTLNLERAISMAKSSTSMEKLKGFLSSQISDEEKWALNSKLLRAAGLFAASIVLMRNFGDLMAI</sequence>
<dbReference type="STRING" id="52838.A0A4S8J2A4"/>
<comment type="caution">
    <text evidence="1">The sequence shown here is derived from an EMBL/GenBank/DDBJ whole genome shotgun (WGS) entry which is preliminary data.</text>
</comment>
<dbReference type="PANTHER" id="PTHR37251:SF1">
    <property type="entry name" value="MITOCHONDRIAL IMPORT RECEPTOR SUBUNIT TOM5 HOMOLOG"/>
    <property type="match status" value="1"/>
</dbReference>
<dbReference type="InterPro" id="IPR034553">
    <property type="entry name" value="TOM5_viridi"/>
</dbReference>
<organism evidence="1 2">
    <name type="scientific">Musa balbisiana</name>
    <name type="common">Banana</name>
    <dbReference type="NCBI Taxonomy" id="52838"/>
    <lineage>
        <taxon>Eukaryota</taxon>
        <taxon>Viridiplantae</taxon>
        <taxon>Streptophyta</taxon>
        <taxon>Embryophyta</taxon>
        <taxon>Tracheophyta</taxon>
        <taxon>Spermatophyta</taxon>
        <taxon>Magnoliopsida</taxon>
        <taxon>Liliopsida</taxon>
        <taxon>Zingiberales</taxon>
        <taxon>Musaceae</taxon>
        <taxon>Musa</taxon>
    </lineage>
</organism>
<dbReference type="AlphaFoldDB" id="A0A4S8J2A4"/>
<evidence type="ECO:0000313" key="2">
    <source>
        <dbReference type="Proteomes" id="UP000317650"/>
    </source>
</evidence>
<accession>A0A4S8J2A4</accession>
<proteinExistence type="predicted"/>
<evidence type="ECO:0008006" key="3">
    <source>
        <dbReference type="Google" id="ProtNLM"/>
    </source>
</evidence>
<gene>
    <name evidence="1" type="ORF">C4D60_Mb11t06300</name>
</gene>
<dbReference type="PANTHER" id="PTHR37251">
    <property type="entry name" value="MITOCHONDRIAL IMPORT RECEPTOR SUBUNIT TOM5 HOMOLOG"/>
    <property type="match status" value="1"/>
</dbReference>
<dbReference type="Proteomes" id="UP000317650">
    <property type="component" value="Chromosome 11"/>
</dbReference>